<gene>
    <name evidence="2" type="ORF">EYF80_011997</name>
</gene>
<keyword evidence="3" id="KW-1185">Reference proteome</keyword>
<evidence type="ECO:0000313" key="3">
    <source>
        <dbReference type="Proteomes" id="UP000314294"/>
    </source>
</evidence>
<feature type="region of interest" description="Disordered" evidence="1">
    <location>
        <begin position="308"/>
        <end position="344"/>
    </location>
</feature>
<evidence type="ECO:0000256" key="1">
    <source>
        <dbReference type="SAM" id="MobiDB-lite"/>
    </source>
</evidence>
<feature type="compositionally biased region" description="Basic and acidic residues" evidence="1">
    <location>
        <begin position="101"/>
        <end position="110"/>
    </location>
</feature>
<feature type="region of interest" description="Disordered" evidence="1">
    <location>
        <begin position="373"/>
        <end position="395"/>
    </location>
</feature>
<dbReference type="AlphaFoldDB" id="A0A4Z2II61"/>
<comment type="caution">
    <text evidence="2">The sequence shown here is derived from an EMBL/GenBank/DDBJ whole genome shotgun (WGS) entry which is preliminary data.</text>
</comment>
<sequence length="576" mass="61142">MQDGQRETAVVVGEEAAVVERRGGVSVFAHQRGWGKRPSRWGSVAVADRRLLSTRAQSILSLNEEGVGRSQRRDGNGQSPYLLILQEKRGDVEEEEEEEESGGRGERDEQSPWSLFQYEEENPSGPAFCCSLRSGVRMKGRPRGGERGRESGRERICPAVLVLGISLMDSVIVHPQVPPVGKSLPALGAGEGPLPHVHVPLVSSQVPAPGKTFTTLGAAERPLPRVRAGVHSELGGSEEALVTKLTWMQSDPRVAQQVSALVGGVGETLGAVRAGVRSAVPSAGSRRVAQRVCVSQREQLGVGLRSQRVSIAEGREPPGSGSRKGKELSSSSLLVSSEAKPGRKPGASVPVLLLAGPEQLVPSVCRFSRPDTPSRAAFNPGNHSSGGARLGSGLGEQRPLWEIERKGTGYRSASGPQQRRFCLGLGLRQTQGKVEIQHAVEKNKKLVFISINRCAVLPDPAGVCCLNPPSLCPDDISPSSLPPPFALCLLSTFSSLPRRTKTSSVLCVSSACCSHKLPSKSLAISHTAAASSESMTAASCAWKALLADSIVFRVGDNVLKSLRLSSGDRRGARMPP</sequence>
<accession>A0A4Z2II61</accession>
<proteinExistence type="predicted"/>
<evidence type="ECO:0000313" key="2">
    <source>
        <dbReference type="EMBL" id="TNN77699.1"/>
    </source>
</evidence>
<feature type="region of interest" description="Disordered" evidence="1">
    <location>
        <begin position="65"/>
        <end position="112"/>
    </location>
</feature>
<reference evidence="2 3" key="1">
    <citation type="submission" date="2019-03" db="EMBL/GenBank/DDBJ databases">
        <title>First draft genome of Liparis tanakae, snailfish: a comprehensive survey of snailfish specific genes.</title>
        <authorList>
            <person name="Kim W."/>
            <person name="Song I."/>
            <person name="Jeong J.-H."/>
            <person name="Kim D."/>
            <person name="Kim S."/>
            <person name="Ryu S."/>
            <person name="Song J.Y."/>
            <person name="Lee S.K."/>
        </authorList>
    </citation>
    <scope>NUCLEOTIDE SEQUENCE [LARGE SCALE GENOMIC DNA]</scope>
    <source>
        <tissue evidence="2">Muscle</tissue>
    </source>
</reference>
<protein>
    <submittedName>
        <fullName evidence="2">Uncharacterized protein</fullName>
    </submittedName>
</protein>
<feature type="compositionally biased region" description="Low complexity" evidence="1">
    <location>
        <begin position="328"/>
        <end position="338"/>
    </location>
</feature>
<dbReference type="Proteomes" id="UP000314294">
    <property type="component" value="Unassembled WGS sequence"/>
</dbReference>
<dbReference type="PANTHER" id="PTHR33426:SF45">
    <property type="entry name" value="IMMUNODEFICIENCY LENTIVIRAL MATRIX N-TERMINAL DOMAIN-CONTAINING PROTEIN-RELATED"/>
    <property type="match status" value="1"/>
</dbReference>
<name>A0A4Z2II61_9TELE</name>
<dbReference type="PANTHER" id="PTHR33426">
    <property type="entry name" value="C2H2-TYPE DOMAIN-CONTAINING PROTEIN"/>
    <property type="match status" value="1"/>
</dbReference>
<organism evidence="2 3">
    <name type="scientific">Liparis tanakae</name>
    <name type="common">Tanaka's snailfish</name>
    <dbReference type="NCBI Taxonomy" id="230148"/>
    <lineage>
        <taxon>Eukaryota</taxon>
        <taxon>Metazoa</taxon>
        <taxon>Chordata</taxon>
        <taxon>Craniata</taxon>
        <taxon>Vertebrata</taxon>
        <taxon>Euteleostomi</taxon>
        <taxon>Actinopterygii</taxon>
        <taxon>Neopterygii</taxon>
        <taxon>Teleostei</taxon>
        <taxon>Neoteleostei</taxon>
        <taxon>Acanthomorphata</taxon>
        <taxon>Eupercaria</taxon>
        <taxon>Perciformes</taxon>
        <taxon>Cottioidei</taxon>
        <taxon>Cottales</taxon>
        <taxon>Liparidae</taxon>
        <taxon>Liparis</taxon>
    </lineage>
</organism>
<dbReference type="EMBL" id="SRLO01000080">
    <property type="protein sequence ID" value="TNN77699.1"/>
    <property type="molecule type" value="Genomic_DNA"/>
</dbReference>